<dbReference type="EMBL" id="JAINUG010000438">
    <property type="protein sequence ID" value="KAJ8371662.1"/>
    <property type="molecule type" value="Genomic_DNA"/>
</dbReference>
<feature type="region of interest" description="Disordered" evidence="1">
    <location>
        <begin position="1"/>
        <end position="28"/>
    </location>
</feature>
<keyword evidence="3" id="KW-1185">Reference proteome</keyword>
<sequence>MELAKHMGGIPSSHVLQRKGRRELSVPPRGRAVPALEQRLRPRRVREKRSPAEWINGCDGAYRRSGSMAQTVPPAVVCMFSPSVGLPMEGEGQGLAVPQLVMLANVALTADAGGCDFGPEEKQMVELKTVGSGGYSDSEEEEESRA</sequence>
<gene>
    <name evidence="2" type="ORF">AAFF_G00303380</name>
</gene>
<name>A0AAD7R8P6_9TELE</name>
<evidence type="ECO:0000256" key="1">
    <source>
        <dbReference type="SAM" id="MobiDB-lite"/>
    </source>
</evidence>
<accession>A0AAD7R8P6</accession>
<dbReference type="AlphaFoldDB" id="A0AAD7R8P6"/>
<evidence type="ECO:0000313" key="2">
    <source>
        <dbReference type="EMBL" id="KAJ8371662.1"/>
    </source>
</evidence>
<reference evidence="2" key="1">
    <citation type="journal article" date="2023" name="Science">
        <title>Genome structures resolve the early diversification of teleost fishes.</title>
        <authorList>
            <person name="Parey E."/>
            <person name="Louis A."/>
            <person name="Montfort J."/>
            <person name="Bouchez O."/>
            <person name="Roques C."/>
            <person name="Iampietro C."/>
            <person name="Lluch J."/>
            <person name="Castinel A."/>
            <person name="Donnadieu C."/>
            <person name="Desvignes T."/>
            <person name="Floi Bucao C."/>
            <person name="Jouanno E."/>
            <person name="Wen M."/>
            <person name="Mejri S."/>
            <person name="Dirks R."/>
            <person name="Jansen H."/>
            <person name="Henkel C."/>
            <person name="Chen W.J."/>
            <person name="Zahm M."/>
            <person name="Cabau C."/>
            <person name="Klopp C."/>
            <person name="Thompson A.W."/>
            <person name="Robinson-Rechavi M."/>
            <person name="Braasch I."/>
            <person name="Lecointre G."/>
            <person name="Bobe J."/>
            <person name="Postlethwait J.H."/>
            <person name="Berthelot C."/>
            <person name="Roest Crollius H."/>
            <person name="Guiguen Y."/>
        </authorList>
    </citation>
    <scope>NUCLEOTIDE SEQUENCE</scope>
    <source>
        <strain evidence="2">NC1722</strain>
    </source>
</reference>
<comment type="caution">
    <text evidence="2">The sequence shown here is derived from an EMBL/GenBank/DDBJ whole genome shotgun (WGS) entry which is preliminary data.</text>
</comment>
<evidence type="ECO:0000313" key="3">
    <source>
        <dbReference type="Proteomes" id="UP001221898"/>
    </source>
</evidence>
<proteinExistence type="predicted"/>
<dbReference type="Proteomes" id="UP001221898">
    <property type="component" value="Unassembled WGS sequence"/>
</dbReference>
<protein>
    <submittedName>
        <fullName evidence="2">Uncharacterized protein</fullName>
    </submittedName>
</protein>
<organism evidence="2 3">
    <name type="scientific">Aldrovandia affinis</name>
    <dbReference type="NCBI Taxonomy" id="143900"/>
    <lineage>
        <taxon>Eukaryota</taxon>
        <taxon>Metazoa</taxon>
        <taxon>Chordata</taxon>
        <taxon>Craniata</taxon>
        <taxon>Vertebrata</taxon>
        <taxon>Euteleostomi</taxon>
        <taxon>Actinopterygii</taxon>
        <taxon>Neopterygii</taxon>
        <taxon>Teleostei</taxon>
        <taxon>Notacanthiformes</taxon>
        <taxon>Halosauridae</taxon>
        <taxon>Aldrovandia</taxon>
    </lineage>
</organism>